<dbReference type="SUPFAM" id="SSF81336">
    <property type="entry name" value="F1F0 ATP synthase subunit A"/>
    <property type="match status" value="1"/>
</dbReference>
<dbReference type="InterPro" id="IPR000568">
    <property type="entry name" value="ATP_synth_F0_asu"/>
</dbReference>
<dbReference type="InterPro" id="IPR045082">
    <property type="entry name" value="ATP_syn_F0_a_bact/chloroplast"/>
</dbReference>
<comment type="similarity">
    <text evidence="2 11 12">Belongs to the ATPase A chain family.</text>
</comment>
<dbReference type="CDD" id="cd00310">
    <property type="entry name" value="ATP-synt_Fo_a_6"/>
    <property type="match status" value="1"/>
</dbReference>
<dbReference type="PANTHER" id="PTHR42823">
    <property type="entry name" value="ATP SYNTHASE SUBUNIT A, CHLOROPLASTIC"/>
    <property type="match status" value="1"/>
</dbReference>
<dbReference type="HAMAP" id="MF_01393">
    <property type="entry name" value="ATP_synth_a_bact"/>
    <property type="match status" value="1"/>
</dbReference>
<comment type="caution">
    <text evidence="13">The sequence shown here is derived from an EMBL/GenBank/DDBJ whole genome shotgun (WGS) entry which is preliminary data.</text>
</comment>
<protein>
    <recommendedName>
        <fullName evidence="11 12">ATP synthase subunit a</fullName>
    </recommendedName>
    <alternativeName>
        <fullName evidence="11">ATP synthase F0 sector subunit a</fullName>
    </alternativeName>
    <alternativeName>
        <fullName evidence="11">F-ATPase subunit 6</fullName>
    </alternativeName>
</protein>
<reference evidence="13 14" key="1">
    <citation type="submission" date="2022-03" db="EMBL/GenBank/DDBJ databases">
        <title>Novel taxa within the pig intestine.</title>
        <authorList>
            <person name="Wylensek D."/>
            <person name="Bishof K."/>
            <person name="Afrizal A."/>
            <person name="Clavel T."/>
        </authorList>
    </citation>
    <scope>NUCLEOTIDE SEQUENCE [LARGE SCALE GENOMIC DNA]</scope>
    <source>
        <strain evidence="13 14">Cla-KB-P134</strain>
    </source>
</reference>
<evidence type="ECO:0000256" key="11">
    <source>
        <dbReference type="HAMAP-Rule" id="MF_01393"/>
    </source>
</evidence>
<evidence type="ECO:0000256" key="9">
    <source>
        <dbReference type="ARBA" id="ARBA00023136"/>
    </source>
</evidence>
<dbReference type="PANTHER" id="PTHR42823:SF3">
    <property type="entry name" value="ATP SYNTHASE SUBUNIT A, CHLOROPLASTIC"/>
    <property type="match status" value="1"/>
</dbReference>
<evidence type="ECO:0000256" key="4">
    <source>
        <dbReference type="ARBA" id="ARBA00022547"/>
    </source>
</evidence>
<proteinExistence type="inferred from homology"/>
<gene>
    <name evidence="11 13" type="primary">atpB</name>
    <name evidence="13" type="ORF">MOZ64_07440</name>
</gene>
<keyword evidence="9 11" id="KW-0472">Membrane</keyword>
<dbReference type="PROSITE" id="PS00449">
    <property type="entry name" value="ATPASE_A"/>
    <property type="match status" value="1"/>
</dbReference>
<evidence type="ECO:0000256" key="3">
    <source>
        <dbReference type="ARBA" id="ARBA00022448"/>
    </source>
</evidence>
<keyword evidence="3 11" id="KW-0813">Transport</keyword>
<keyword evidence="4 11" id="KW-0138">CF(0)</keyword>
<keyword evidence="7 11" id="KW-1133">Transmembrane helix</keyword>
<organism evidence="13 14">
    <name type="scientific">Absicoccus intestinalis</name>
    <dbReference type="NCBI Taxonomy" id="2926319"/>
    <lineage>
        <taxon>Bacteria</taxon>
        <taxon>Bacillati</taxon>
        <taxon>Bacillota</taxon>
        <taxon>Erysipelotrichia</taxon>
        <taxon>Erysipelotrichales</taxon>
        <taxon>Erysipelotrichaceae</taxon>
        <taxon>Absicoccus</taxon>
    </lineage>
</organism>
<keyword evidence="8 11" id="KW-0406">Ion transport</keyword>
<comment type="subcellular location">
    <subcellularLocation>
        <location evidence="11 12">Cell membrane</location>
        <topology evidence="11 12">Multi-pass membrane protein</topology>
    </subcellularLocation>
    <subcellularLocation>
        <location evidence="1">Membrane</location>
        <topology evidence="1">Multi-pass membrane protein</topology>
    </subcellularLocation>
</comment>
<comment type="function">
    <text evidence="11 12">Key component of the proton channel; it plays a direct role in the translocation of protons across the membrane.</text>
</comment>
<evidence type="ECO:0000256" key="1">
    <source>
        <dbReference type="ARBA" id="ARBA00004141"/>
    </source>
</evidence>
<name>A0ABU4WM80_9FIRM</name>
<accession>A0ABU4WM80</accession>
<dbReference type="EMBL" id="JALBUS010000010">
    <property type="protein sequence ID" value="MDX8417675.1"/>
    <property type="molecule type" value="Genomic_DNA"/>
</dbReference>
<evidence type="ECO:0000256" key="2">
    <source>
        <dbReference type="ARBA" id="ARBA00006810"/>
    </source>
</evidence>
<feature type="transmembrane region" description="Helical" evidence="11">
    <location>
        <begin position="148"/>
        <end position="169"/>
    </location>
</feature>
<keyword evidence="6 11" id="KW-0375">Hydrogen ion transport</keyword>
<feature type="transmembrane region" description="Helical" evidence="11">
    <location>
        <begin position="83"/>
        <end position="104"/>
    </location>
</feature>
<keyword evidence="11" id="KW-1003">Cell membrane</keyword>
<feature type="transmembrane region" description="Helical" evidence="11">
    <location>
        <begin position="176"/>
        <end position="199"/>
    </location>
</feature>
<keyword evidence="5 11" id="KW-0812">Transmembrane</keyword>
<dbReference type="Pfam" id="PF00119">
    <property type="entry name" value="ATP-synt_A"/>
    <property type="match status" value="1"/>
</dbReference>
<evidence type="ECO:0000313" key="13">
    <source>
        <dbReference type="EMBL" id="MDX8417675.1"/>
    </source>
</evidence>
<feature type="transmembrane region" description="Helical" evidence="11">
    <location>
        <begin position="23"/>
        <end position="41"/>
    </location>
</feature>
<dbReference type="Gene3D" id="1.20.120.220">
    <property type="entry name" value="ATP synthase, F0 complex, subunit A"/>
    <property type="match status" value="1"/>
</dbReference>
<evidence type="ECO:0000313" key="14">
    <source>
        <dbReference type="Proteomes" id="UP001285244"/>
    </source>
</evidence>
<evidence type="ECO:0000256" key="10">
    <source>
        <dbReference type="ARBA" id="ARBA00023310"/>
    </source>
</evidence>
<evidence type="ECO:0000256" key="12">
    <source>
        <dbReference type="RuleBase" id="RU000483"/>
    </source>
</evidence>
<dbReference type="NCBIfam" id="TIGR01131">
    <property type="entry name" value="ATP_synt_6_or_A"/>
    <property type="match status" value="1"/>
</dbReference>
<evidence type="ECO:0000256" key="5">
    <source>
        <dbReference type="ARBA" id="ARBA00022692"/>
    </source>
</evidence>
<dbReference type="RefSeq" id="WP_320325951.1">
    <property type="nucleotide sequence ID" value="NZ_JALBUS010000010.1"/>
</dbReference>
<feature type="transmembrane region" description="Helical" evidence="11">
    <location>
        <begin position="205"/>
        <end position="227"/>
    </location>
</feature>
<evidence type="ECO:0000256" key="8">
    <source>
        <dbReference type="ARBA" id="ARBA00023065"/>
    </source>
</evidence>
<dbReference type="Proteomes" id="UP001285244">
    <property type="component" value="Unassembled WGS sequence"/>
</dbReference>
<evidence type="ECO:0000256" key="7">
    <source>
        <dbReference type="ARBA" id="ARBA00022989"/>
    </source>
</evidence>
<sequence>MGEQVSALEIQMGSFHLEIQQSILVWFCLCILFAIFFYVAGKKIDQADPSKKPTGVVYVAEEMLNAIMYVIKPNLREKTWEYLPIFGTLFFMMIASNLMGLLGLQNPTSNVSFNGTLALSLFVMVQAYGIKKAGLVSRLKEWAQPFWFLYPLNLIGEVAPVISLTMRLFGNMLAGYIIMMLVYTLMKITMPWGVLGYIATPFLHMYFDCFSAFIQSFIFFTLGSYFLGEQVAPTD</sequence>
<dbReference type="InterPro" id="IPR023011">
    <property type="entry name" value="ATP_synth_F0_asu_AS"/>
</dbReference>
<keyword evidence="14" id="KW-1185">Reference proteome</keyword>
<feature type="transmembrane region" description="Helical" evidence="11">
    <location>
        <begin position="111"/>
        <end position="128"/>
    </location>
</feature>
<dbReference type="InterPro" id="IPR035908">
    <property type="entry name" value="F0_ATP_A_sf"/>
</dbReference>
<evidence type="ECO:0000256" key="6">
    <source>
        <dbReference type="ARBA" id="ARBA00022781"/>
    </source>
</evidence>
<dbReference type="PRINTS" id="PR00123">
    <property type="entry name" value="ATPASEA"/>
</dbReference>
<keyword evidence="10 11" id="KW-0066">ATP synthesis</keyword>